<evidence type="ECO:0000259" key="1">
    <source>
        <dbReference type="Pfam" id="PF09537"/>
    </source>
</evidence>
<evidence type="ECO:0000313" key="3">
    <source>
        <dbReference type="Proteomes" id="UP000199296"/>
    </source>
</evidence>
<sequence>MKYTEKVSNKLNELLEKNYDAEAGYIAAKDNVKDSNLKNFFKERATDRYDFGHELKAEIKSFGEEPDKGTSLKGDAHRVWMNLKSTFSSDSDEAVLKEAIRGEKKALEDYNDILKELDLPASTRTVLEKHRSSVQASLDHVKTIKDFA</sequence>
<dbReference type="CDD" id="cd00657">
    <property type="entry name" value="Ferritin_like"/>
    <property type="match status" value="1"/>
</dbReference>
<dbReference type="InterPro" id="IPR011971">
    <property type="entry name" value="CHP02284"/>
</dbReference>
<dbReference type="OrthoDB" id="282393at2"/>
<gene>
    <name evidence="2" type="ORF">SAMN04488027_11087</name>
</gene>
<dbReference type="InterPro" id="IPR012347">
    <property type="entry name" value="Ferritin-like"/>
</dbReference>
<reference evidence="2 3" key="1">
    <citation type="submission" date="2016-10" db="EMBL/GenBank/DDBJ databases">
        <authorList>
            <person name="de Groot N.N."/>
        </authorList>
    </citation>
    <scope>NUCLEOTIDE SEQUENCE [LARGE SCALE GENOMIC DNA]</scope>
    <source>
        <strain evidence="2 3">DSM 19803</strain>
    </source>
</reference>
<dbReference type="EMBL" id="FNCW01000010">
    <property type="protein sequence ID" value="SDG90490.1"/>
    <property type="molecule type" value="Genomic_DNA"/>
</dbReference>
<dbReference type="STRING" id="470826.SAMN04488027_11087"/>
<dbReference type="AlphaFoldDB" id="A0A1G7Y3B7"/>
<name>A0A1G7Y3B7_9FLAO</name>
<dbReference type="InterPro" id="IPR016920">
    <property type="entry name" value="UCP029477"/>
</dbReference>
<accession>A0A1G7Y3B7</accession>
<organism evidence="2 3">
    <name type="scientific">Psychroflexus sediminis</name>
    <dbReference type="NCBI Taxonomy" id="470826"/>
    <lineage>
        <taxon>Bacteria</taxon>
        <taxon>Pseudomonadati</taxon>
        <taxon>Bacteroidota</taxon>
        <taxon>Flavobacteriia</taxon>
        <taxon>Flavobacteriales</taxon>
        <taxon>Flavobacteriaceae</taxon>
        <taxon>Psychroflexus</taxon>
    </lineage>
</organism>
<evidence type="ECO:0000313" key="2">
    <source>
        <dbReference type="EMBL" id="SDG90490.1"/>
    </source>
</evidence>
<dbReference type="RefSeq" id="WP_093368464.1">
    <property type="nucleotide sequence ID" value="NZ_FNCW01000010.1"/>
</dbReference>
<dbReference type="InterPro" id="IPR009078">
    <property type="entry name" value="Ferritin-like_SF"/>
</dbReference>
<feature type="domain" description="DUF2383" evidence="1">
    <location>
        <begin position="7"/>
        <end position="116"/>
    </location>
</feature>
<dbReference type="Gene3D" id="1.20.1260.10">
    <property type="match status" value="1"/>
</dbReference>
<dbReference type="Pfam" id="PF09537">
    <property type="entry name" value="DUF2383"/>
    <property type="match status" value="1"/>
</dbReference>
<dbReference type="SUPFAM" id="SSF47240">
    <property type="entry name" value="Ferritin-like"/>
    <property type="match status" value="1"/>
</dbReference>
<protein>
    <recommendedName>
        <fullName evidence="1">DUF2383 domain-containing protein</fullName>
    </recommendedName>
</protein>
<dbReference type="PIRSF" id="PIRSF029477">
    <property type="entry name" value="UCP029477"/>
    <property type="match status" value="1"/>
</dbReference>
<proteinExistence type="predicted"/>
<dbReference type="NCBIfam" id="TIGR02284">
    <property type="entry name" value="PA2169 family four-helix-bundle protein"/>
    <property type="match status" value="1"/>
</dbReference>
<keyword evidence="3" id="KW-1185">Reference proteome</keyword>
<dbReference type="InterPro" id="IPR019052">
    <property type="entry name" value="DUF2383"/>
</dbReference>
<dbReference type="Proteomes" id="UP000199296">
    <property type="component" value="Unassembled WGS sequence"/>
</dbReference>